<evidence type="ECO:0000256" key="2">
    <source>
        <dbReference type="ARBA" id="ARBA00023015"/>
    </source>
</evidence>
<dbReference type="InterPro" id="IPR036388">
    <property type="entry name" value="WH-like_DNA-bd_sf"/>
</dbReference>
<comment type="caution">
    <text evidence="7">The sequence shown here is derived from an EMBL/GenBank/DDBJ whole genome shotgun (WGS) entry which is preliminary data.</text>
</comment>
<dbReference type="PROSITE" id="PS50931">
    <property type="entry name" value="HTH_LYSR"/>
    <property type="match status" value="1"/>
</dbReference>
<evidence type="ECO:0000313" key="7">
    <source>
        <dbReference type="EMBL" id="MBS2549297.1"/>
    </source>
</evidence>
<dbReference type="Gene3D" id="1.10.10.10">
    <property type="entry name" value="Winged helix-like DNA-binding domain superfamily/Winged helix DNA-binding domain"/>
    <property type="match status" value="1"/>
</dbReference>
<dbReference type="SUPFAM" id="SSF53850">
    <property type="entry name" value="Periplasmic binding protein-like II"/>
    <property type="match status" value="1"/>
</dbReference>
<sequence length="338" mass="35641">MELDPKRLLTLALIAEHGGIAPAARALGTTPSAVSQQLSRLEQDLGLPLVDRGASSVRLTVAGRLLAGFGERVERALADAAHELVAYTEQAAGPVSIGLPLAAVPEVAATALPWLAEHHPGIEPRLVEAYTDDGLPALRVGDLDILLVADDRETAIPVPPGLHSFVVFEGLYRIVVPASWPTPTSPADLDGRPWVGAPAGSARVRAFGRFAAKHGITPSVEHLAVHQMTTRAMVSAQLGAALLPEYIAATTPGATLCDLEVAGTYLVRMFRRRLTDRSVPAVEAAASAFYDAMLVGAERYSDSPQAPRPVHIVHPQDPSQTASSRPRPPVRGGSTNPD</sequence>
<dbReference type="PANTHER" id="PTHR30346:SF28">
    <property type="entry name" value="HTH-TYPE TRANSCRIPTIONAL REGULATOR CYNR"/>
    <property type="match status" value="1"/>
</dbReference>
<feature type="region of interest" description="Disordered" evidence="5">
    <location>
        <begin position="300"/>
        <end position="338"/>
    </location>
</feature>
<comment type="similarity">
    <text evidence="1">Belongs to the LysR transcriptional regulatory family.</text>
</comment>
<name>A0ABS5KTD2_9ACTN</name>
<reference evidence="7 8" key="1">
    <citation type="submission" date="2020-02" db="EMBL/GenBank/DDBJ databases">
        <title>Acidophilic actinobacteria isolated from forest soil.</title>
        <authorList>
            <person name="Golinska P."/>
        </authorList>
    </citation>
    <scope>NUCLEOTIDE SEQUENCE [LARGE SCALE GENOMIC DNA]</scope>
    <source>
        <strain evidence="7 8">NL8</strain>
    </source>
</reference>
<dbReference type="PANTHER" id="PTHR30346">
    <property type="entry name" value="TRANSCRIPTIONAL DUAL REGULATOR HCAR-RELATED"/>
    <property type="match status" value="1"/>
</dbReference>
<evidence type="ECO:0000256" key="5">
    <source>
        <dbReference type="SAM" id="MobiDB-lite"/>
    </source>
</evidence>
<dbReference type="EMBL" id="JAAFYZ010000068">
    <property type="protein sequence ID" value="MBS2549297.1"/>
    <property type="molecule type" value="Genomic_DNA"/>
</dbReference>
<evidence type="ECO:0000256" key="4">
    <source>
        <dbReference type="ARBA" id="ARBA00023163"/>
    </source>
</evidence>
<accession>A0ABS5KTD2</accession>
<dbReference type="Pfam" id="PF03466">
    <property type="entry name" value="LysR_substrate"/>
    <property type="match status" value="1"/>
</dbReference>
<dbReference type="InterPro" id="IPR005119">
    <property type="entry name" value="LysR_subst-bd"/>
</dbReference>
<feature type="domain" description="HTH lysR-type" evidence="6">
    <location>
        <begin position="3"/>
        <end position="60"/>
    </location>
</feature>
<dbReference type="RefSeq" id="WP_212010860.1">
    <property type="nucleotide sequence ID" value="NZ_JAAFYZ010000068.1"/>
</dbReference>
<keyword evidence="4" id="KW-0804">Transcription</keyword>
<evidence type="ECO:0000313" key="8">
    <source>
        <dbReference type="Proteomes" id="UP000730482"/>
    </source>
</evidence>
<organism evidence="7 8">
    <name type="scientific">Catenulispora pinistramenti</name>
    <dbReference type="NCBI Taxonomy" id="2705254"/>
    <lineage>
        <taxon>Bacteria</taxon>
        <taxon>Bacillati</taxon>
        <taxon>Actinomycetota</taxon>
        <taxon>Actinomycetes</taxon>
        <taxon>Catenulisporales</taxon>
        <taxon>Catenulisporaceae</taxon>
        <taxon>Catenulispora</taxon>
    </lineage>
</organism>
<proteinExistence type="inferred from homology"/>
<keyword evidence="8" id="KW-1185">Reference proteome</keyword>
<dbReference type="InterPro" id="IPR000847">
    <property type="entry name" value="LysR_HTH_N"/>
</dbReference>
<keyword evidence="3" id="KW-0238">DNA-binding</keyword>
<keyword evidence="2" id="KW-0805">Transcription regulation</keyword>
<evidence type="ECO:0000256" key="1">
    <source>
        <dbReference type="ARBA" id="ARBA00009437"/>
    </source>
</evidence>
<dbReference type="Pfam" id="PF00126">
    <property type="entry name" value="HTH_1"/>
    <property type="match status" value="1"/>
</dbReference>
<dbReference type="Proteomes" id="UP000730482">
    <property type="component" value="Unassembled WGS sequence"/>
</dbReference>
<dbReference type="Gene3D" id="3.40.190.10">
    <property type="entry name" value="Periplasmic binding protein-like II"/>
    <property type="match status" value="2"/>
</dbReference>
<gene>
    <name evidence="7" type="ORF">KGQ19_20750</name>
</gene>
<evidence type="ECO:0000259" key="6">
    <source>
        <dbReference type="PROSITE" id="PS50931"/>
    </source>
</evidence>
<dbReference type="SUPFAM" id="SSF46785">
    <property type="entry name" value="Winged helix' DNA-binding domain"/>
    <property type="match status" value="1"/>
</dbReference>
<protein>
    <submittedName>
        <fullName evidence="7">LysR family transcriptional regulator</fullName>
    </submittedName>
</protein>
<dbReference type="InterPro" id="IPR036390">
    <property type="entry name" value="WH_DNA-bd_sf"/>
</dbReference>
<evidence type="ECO:0000256" key="3">
    <source>
        <dbReference type="ARBA" id="ARBA00023125"/>
    </source>
</evidence>